<dbReference type="RefSeq" id="XP_013274562.1">
    <property type="nucleotide sequence ID" value="XM_013419108.1"/>
</dbReference>
<dbReference type="VEuPathDB" id="FungiDB:Z518_02079"/>
<evidence type="ECO:0000256" key="2">
    <source>
        <dbReference type="SAM" id="Phobius"/>
    </source>
</evidence>
<feature type="region of interest" description="Disordered" evidence="1">
    <location>
        <begin position="671"/>
        <end position="702"/>
    </location>
</feature>
<dbReference type="AlphaFoldDB" id="A0A0D2IW12"/>
<proteinExistence type="predicted"/>
<name>A0A0D2IW12_9EURO</name>
<keyword evidence="2" id="KW-0472">Membrane</keyword>
<feature type="transmembrane region" description="Helical" evidence="2">
    <location>
        <begin position="940"/>
        <end position="957"/>
    </location>
</feature>
<evidence type="ECO:0000313" key="4">
    <source>
        <dbReference type="Proteomes" id="UP000053617"/>
    </source>
</evidence>
<gene>
    <name evidence="3" type="ORF">Z518_02079</name>
</gene>
<dbReference type="EMBL" id="KN847476">
    <property type="protein sequence ID" value="KIX07426.1"/>
    <property type="molecule type" value="Genomic_DNA"/>
</dbReference>
<feature type="compositionally biased region" description="Basic residues" evidence="1">
    <location>
        <begin position="572"/>
        <end position="582"/>
    </location>
</feature>
<dbReference type="Proteomes" id="UP000053617">
    <property type="component" value="Unassembled WGS sequence"/>
</dbReference>
<feature type="compositionally biased region" description="Polar residues" evidence="1">
    <location>
        <begin position="636"/>
        <end position="649"/>
    </location>
</feature>
<dbReference type="HOGENOM" id="CLU_300154_0_0_1"/>
<feature type="transmembrane region" description="Helical" evidence="2">
    <location>
        <begin position="1005"/>
        <end position="1023"/>
    </location>
</feature>
<protein>
    <submittedName>
        <fullName evidence="3">Uncharacterized protein</fullName>
    </submittedName>
</protein>
<evidence type="ECO:0000256" key="1">
    <source>
        <dbReference type="SAM" id="MobiDB-lite"/>
    </source>
</evidence>
<dbReference type="GeneID" id="25290150"/>
<evidence type="ECO:0000313" key="3">
    <source>
        <dbReference type="EMBL" id="KIX07426.1"/>
    </source>
</evidence>
<keyword evidence="4" id="KW-1185">Reference proteome</keyword>
<feature type="region of interest" description="Disordered" evidence="1">
    <location>
        <begin position="526"/>
        <end position="606"/>
    </location>
</feature>
<accession>A0A0D2IW12</accession>
<organism evidence="3 4">
    <name type="scientific">Rhinocladiella mackenziei CBS 650.93</name>
    <dbReference type="NCBI Taxonomy" id="1442369"/>
    <lineage>
        <taxon>Eukaryota</taxon>
        <taxon>Fungi</taxon>
        <taxon>Dikarya</taxon>
        <taxon>Ascomycota</taxon>
        <taxon>Pezizomycotina</taxon>
        <taxon>Eurotiomycetes</taxon>
        <taxon>Chaetothyriomycetidae</taxon>
        <taxon>Chaetothyriales</taxon>
        <taxon>Herpotrichiellaceae</taxon>
        <taxon>Rhinocladiella</taxon>
    </lineage>
</organism>
<reference evidence="3 4" key="1">
    <citation type="submission" date="2015-01" db="EMBL/GenBank/DDBJ databases">
        <title>The Genome Sequence of Rhinocladiella mackenzie CBS 650.93.</title>
        <authorList>
            <consortium name="The Broad Institute Genomics Platform"/>
            <person name="Cuomo C."/>
            <person name="de Hoog S."/>
            <person name="Gorbushina A."/>
            <person name="Stielow B."/>
            <person name="Teixiera M."/>
            <person name="Abouelleil A."/>
            <person name="Chapman S.B."/>
            <person name="Priest M."/>
            <person name="Young S.K."/>
            <person name="Wortman J."/>
            <person name="Nusbaum C."/>
            <person name="Birren B."/>
        </authorList>
    </citation>
    <scope>NUCLEOTIDE SEQUENCE [LARGE SCALE GENOMIC DNA]</scope>
    <source>
        <strain evidence="3 4">CBS 650.93</strain>
    </source>
</reference>
<feature type="region of interest" description="Disordered" evidence="1">
    <location>
        <begin position="636"/>
        <end position="656"/>
    </location>
</feature>
<sequence>MSWKLAKLRWYQDVGLRGSRQGGEREPVQVHQTAWTKTHEHEGTGRNWSHNAPRARLALKNIPTACASQESPDVPSPHLSDPPRLDPVFSHATPGSSTTLLNLTDRAANAFARSPELFYCDGSDADLCSTASPILQTPTSSLTYLSGTLSAQQRSAARRRSLRLTDPPPAREGPLPLQRPSTVDTDSRQTKRSQPPLFLPGVGRTIAGGSARITQRNNPSSLPHRSTVKEKPRTGVHNLFDINLSVDPTFDLHFETFEPSFQYDDSIQPRLDWDNSSPQARYDSTFPSIQRAACDSSHRSDSYLPQKFQLDATSTDSGLWGPTTRPRYPDWPSDYANIQDHRIGSLQQPPPSRDTRFPLSHSSSSTDEEESNDLDVLPLGNDAIPLRDLPTQRVHSAQGVLREADHHHESRAVFESSNEADARFSGTLDNIVSQYAGARPANPPLHQPSFLSTDMTVQSQHPVDTLPTEAKGDDSEDYVISLGTRMTKQEYLESERRVYQTYRERGQGHVIQSFENPADIEDGQREWESFPDSSRGDFVTPSKLRFRLTNRHTLDTSSGSNGGKSPGSPTRSYRRPGLRRKGGLYFHQNPSSPSHQSTRDKAAGHGNPQWWRMEQYLSAQNSGKRRPSSLLLPTVLETSNNDSSSPSVDQSHEILRVGNKDIGMRYLGKTMNNDYQHRRPDTTNSGEAFDGHNETGSTANTGMANTTAIELDIEPGHRCQVHNLTNFTEESIRNVLSQCFLDGGYTTSDSDISRFLRGHRVFHPNGRPTDGNNSTNLLDGGTGIKTSGGDLANYSSDNDLVQIPGEGTARFNNDIPGARNNRESSPGHLISLRLANKLINDISVRLSADLARCDDRPVSQIDKDLCPRFPLTPQQLAITSLPELGRVPFERLQLLENGDWLEKAWCFVHNRMEYSCSTLIGGEGGVDSSLVTLQRKAGKVLLLVATITYIFGGFILAHDMGKSGALSTRAMAELTRWFSGQEGYLATRVHPMDARLARIVERGGLLVVVLVFSGCAGVLTWAVTN</sequence>
<feature type="region of interest" description="Disordered" evidence="1">
    <location>
        <begin position="313"/>
        <end position="377"/>
    </location>
</feature>
<keyword evidence="2" id="KW-0812">Transmembrane</keyword>
<feature type="region of interest" description="Disordered" evidence="1">
    <location>
        <begin position="151"/>
        <end position="203"/>
    </location>
</feature>
<dbReference type="OrthoDB" id="4152618at2759"/>
<keyword evidence="2" id="KW-1133">Transmembrane helix</keyword>